<reference evidence="2" key="1">
    <citation type="journal article" date="2019" name="Int. J. Syst. Evol. Microbiol.">
        <title>The Global Catalogue of Microorganisms (GCM) 10K type strain sequencing project: providing services to taxonomists for standard genome sequencing and annotation.</title>
        <authorList>
            <consortium name="The Broad Institute Genomics Platform"/>
            <consortium name="The Broad Institute Genome Sequencing Center for Infectious Disease"/>
            <person name="Wu L."/>
            <person name="Ma J."/>
        </authorList>
    </citation>
    <scope>NUCLEOTIDE SEQUENCE [LARGE SCALE GENOMIC DNA]</scope>
    <source>
        <strain evidence="2">CGMCC 1.15339</strain>
    </source>
</reference>
<gene>
    <name evidence="1" type="ORF">GCM10011607_04770</name>
</gene>
<proteinExistence type="predicted"/>
<dbReference type="EMBL" id="BMII01000003">
    <property type="protein sequence ID" value="GGB47562.1"/>
    <property type="molecule type" value="Genomic_DNA"/>
</dbReference>
<keyword evidence="2" id="KW-1185">Reference proteome</keyword>
<sequence length="47" mass="5420">MCCDRLVGGIAMYKDIELDESALLKKVVKVQNMRKYLFKFFMLSSVG</sequence>
<organism evidence="1 2">
    <name type="scientific">Shewanella inventionis</name>
    <dbReference type="NCBI Taxonomy" id="1738770"/>
    <lineage>
        <taxon>Bacteria</taxon>
        <taxon>Pseudomonadati</taxon>
        <taxon>Pseudomonadota</taxon>
        <taxon>Gammaproteobacteria</taxon>
        <taxon>Alteromonadales</taxon>
        <taxon>Shewanellaceae</taxon>
        <taxon>Shewanella</taxon>
    </lineage>
</organism>
<name>A0ABQ1INX2_9GAMM</name>
<evidence type="ECO:0000313" key="2">
    <source>
        <dbReference type="Proteomes" id="UP000617555"/>
    </source>
</evidence>
<evidence type="ECO:0000313" key="1">
    <source>
        <dbReference type="EMBL" id="GGB47562.1"/>
    </source>
</evidence>
<protein>
    <submittedName>
        <fullName evidence="1">Uncharacterized protein</fullName>
    </submittedName>
</protein>
<comment type="caution">
    <text evidence="1">The sequence shown here is derived from an EMBL/GenBank/DDBJ whole genome shotgun (WGS) entry which is preliminary data.</text>
</comment>
<dbReference type="Proteomes" id="UP000617555">
    <property type="component" value="Unassembled WGS sequence"/>
</dbReference>
<accession>A0ABQ1INX2</accession>